<gene>
    <name evidence="4" type="ORF">WR25_15339</name>
</gene>
<dbReference type="InterPro" id="IPR047865">
    <property type="entry name" value="Ribosomal_uL10_bac_type"/>
</dbReference>
<reference evidence="4 5" key="1">
    <citation type="journal article" date="2017" name="Curr. Biol.">
        <title>Genome architecture and evolution of a unichromosomal asexual nematode.</title>
        <authorList>
            <person name="Fradin H."/>
            <person name="Zegar C."/>
            <person name="Gutwein M."/>
            <person name="Lucas J."/>
            <person name="Kovtun M."/>
            <person name="Corcoran D."/>
            <person name="Baugh L.R."/>
            <person name="Kiontke K."/>
            <person name="Gunsalus K."/>
            <person name="Fitch D.H."/>
            <person name="Piano F."/>
        </authorList>
    </citation>
    <scope>NUCLEOTIDE SEQUENCE [LARGE SCALE GENOMIC DNA]</scope>
    <source>
        <strain evidence="4">PF1309</strain>
    </source>
</reference>
<dbReference type="Proteomes" id="UP000218231">
    <property type="component" value="Unassembled WGS sequence"/>
</dbReference>
<evidence type="ECO:0000313" key="5">
    <source>
        <dbReference type="Proteomes" id="UP000218231"/>
    </source>
</evidence>
<evidence type="ECO:0000256" key="3">
    <source>
        <dbReference type="ARBA" id="ARBA00035716"/>
    </source>
</evidence>
<dbReference type="OrthoDB" id="360689at2759"/>
<dbReference type="EMBL" id="LIAE01008288">
    <property type="protein sequence ID" value="PAV74726.1"/>
    <property type="molecule type" value="Genomic_DNA"/>
</dbReference>
<organism evidence="4 5">
    <name type="scientific">Diploscapter pachys</name>
    <dbReference type="NCBI Taxonomy" id="2018661"/>
    <lineage>
        <taxon>Eukaryota</taxon>
        <taxon>Metazoa</taxon>
        <taxon>Ecdysozoa</taxon>
        <taxon>Nematoda</taxon>
        <taxon>Chromadorea</taxon>
        <taxon>Rhabditida</taxon>
        <taxon>Rhabditina</taxon>
        <taxon>Rhabditomorpha</taxon>
        <taxon>Rhabditoidea</taxon>
        <taxon>Rhabditidae</taxon>
        <taxon>Diploscapter</taxon>
    </lineage>
</organism>
<dbReference type="STRING" id="2018661.A0A2A2KL21"/>
<proteinExistence type="inferred from homology"/>
<accession>A0A2A2KL21</accession>
<comment type="caution">
    <text evidence="4">The sequence shown here is derived from an EMBL/GenBank/DDBJ whole genome shotgun (WGS) entry which is preliminary data.</text>
</comment>
<evidence type="ECO:0000256" key="1">
    <source>
        <dbReference type="ARBA" id="ARBA00008889"/>
    </source>
</evidence>
<dbReference type="Gene3D" id="3.30.70.1730">
    <property type="match status" value="1"/>
</dbReference>
<dbReference type="SUPFAM" id="SSF160369">
    <property type="entry name" value="Ribosomal protein L10-like"/>
    <property type="match status" value="1"/>
</dbReference>
<keyword evidence="5" id="KW-1185">Reference proteome</keyword>
<protein>
    <recommendedName>
        <fullName evidence="2">Large ribosomal subunit protein uL10m</fullName>
    </recommendedName>
    <alternativeName>
        <fullName evidence="3">39S ribosomal protein L10, mitochondrial</fullName>
    </alternativeName>
</protein>
<name>A0A2A2KL21_9BILA</name>
<dbReference type="PANTHER" id="PTHR11560">
    <property type="entry name" value="39S RIBOSOMAL PROTEIN L10, MITOCHONDRIAL"/>
    <property type="match status" value="1"/>
</dbReference>
<dbReference type="InterPro" id="IPR043141">
    <property type="entry name" value="Ribosomal_uL10-like_sf"/>
</dbReference>
<sequence>MNLLKFGSISPLTLQSVRAVSSKYVRPKPRNFRRRLFEAAVRPVLPPVTYQCVPPDMWQERIESERNEYQPIDLALAKLIKSWLQNNEYQVLGVCQVLPVKQRTVWFARNQFRLKGLEYRDYKGRILLKAFEGTPMSALNVLFEHDTAILAGKDLESIRTIITETAHHNWIFPLAIMANNRIISIEEAKKWSELGSMEDLRAQTVQIIGSQLNQITSTLDSATQQTSHVLTGLEERLKKE</sequence>
<evidence type="ECO:0000313" key="4">
    <source>
        <dbReference type="EMBL" id="PAV74726.1"/>
    </source>
</evidence>
<evidence type="ECO:0000256" key="2">
    <source>
        <dbReference type="ARBA" id="ARBA00035707"/>
    </source>
</evidence>
<dbReference type="AlphaFoldDB" id="A0A2A2KL21"/>
<comment type="similarity">
    <text evidence="1">Belongs to the universal ribosomal protein uL10 family.</text>
</comment>